<organism evidence="9 10">
    <name type="scientific">Shewanella japonica</name>
    <dbReference type="NCBI Taxonomy" id="93973"/>
    <lineage>
        <taxon>Bacteria</taxon>
        <taxon>Pseudomonadati</taxon>
        <taxon>Pseudomonadota</taxon>
        <taxon>Gammaproteobacteria</taxon>
        <taxon>Alteromonadales</taxon>
        <taxon>Shewanellaceae</taxon>
        <taxon>Shewanella</taxon>
    </lineage>
</organism>
<keyword evidence="3 4" id="KW-0342">GTP-binding</keyword>
<accession>A0ABM6JPC9</accession>
<dbReference type="HAMAP" id="MF_00909">
    <property type="entry name" value="FtsZ"/>
    <property type="match status" value="1"/>
</dbReference>
<evidence type="ECO:0000259" key="8">
    <source>
        <dbReference type="SMART" id="SM00865"/>
    </source>
</evidence>
<dbReference type="RefSeq" id="WP_080916649.1">
    <property type="nucleotide sequence ID" value="NZ_CP020472.1"/>
</dbReference>
<protein>
    <recommendedName>
        <fullName evidence="4 5">Cell division protein FtsZ</fullName>
    </recommendedName>
</protein>
<feature type="binding site" evidence="4">
    <location>
        <position position="140"/>
    </location>
    <ligand>
        <name>GTP</name>
        <dbReference type="ChEBI" id="CHEBI:37565"/>
    </ligand>
</feature>
<dbReference type="InterPro" id="IPR045061">
    <property type="entry name" value="FtsZ/CetZ"/>
</dbReference>
<dbReference type="PROSITE" id="PS01134">
    <property type="entry name" value="FTSZ_1"/>
    <property type="match status" value="1"/>
</dbReference>
<dbReference type="NCBIfam" id="TIGR00065">
    <property type="entry name" value="ftsZ"/>
    <property type="match status" value="1"/>
</dbReference>
<dbReference type="Gene3D" id="3.40.50.1440">
    <property type="entry name" value="Tubulin/FtsZ, GTPase domain"/>
    <property type="match status" value="1"/>
</dbReference>
<comment type="caution">
    <text evidence="4">Lacks conserved residue(s) required for the propagation of feature annotation.</text>
</comment>
<dbReference type="Pfam" id="PF12327">
    <property type="entry name" value="FtsZ_C"/>
    <property type="match status" value="1"/>
</dbReference>
<keyword evidence="10" id="KW-1185">Reference proteome</keyword>
<evidence type="ECO:0000256" key="4">
    <source>
        <dbReference type="HAMAP-Rule" id="MF_00909"/>
    </source>
</evidence>
<keyword evidence="4" id="KW-0131">Cell cycle</keyword>
<feature type="domain" description="Tubulin/FtsZ 2-layer sandwich" evidence="8">
    <location>
        <begin position="208"/>
        <end position="326"/>
    </location>
</feature>
<dbReference type="EMBL" id="CP020472">
    <property type="protein sequence ID" value="ARD23692.1"/>
    <property type="molecule type" value="Genomic_DNA"/>
</dbReference>
<comment type="similarity">
    <text evidence="1 4">Belongs to the FtsZ family.</text>
</comment>
<comment type="subcellular location">
    <subcellularLocation>
        <location evidence="4">Cytoplasm</location>
    </subcellularLocation>
    <text evidence="4">Assembles at midcell at the inner surface of the cytoplasmic membrane.</text>
</comment>
<gene>
    <name evidence="4" type="primary">ftsZ</name>
    <name evidence="9" type="ORF">SJ2017_3441</name>
</gene>
<evidence type="ECO:0000256" key="6">
    <source>
        <dbReference type="SAM" id="MobiDB-lite"/>
    </source>
</evidence>
<name>A0ABM6JPC9_9GAMM</name>
<dbReference type="CDD" id="cd02201">
    <property type="entry name" value="FtsZ_type1"/>
    <property type="match status" value="1"/>
</dbReference>
<comment type="function">
    <text evidence="4">Essential cell division protein that forms a contractile ring structure (Z ring) at the future cell division site. The regulation of the ring assembly controls the timing and the location of cell division. One of the functions of the FtsZ ring is to recruit other cell division proteins to the septum to produce a new cell wall between the dividing cells. Binds GTP and shows GTPase activity.</text>
</comment>
<evidence type="ECO:0000256" key="3">
    <source>
        <dbReference type="ARBA" id="ARBA00023134"/>
    </source>
</evidence>
<evidence type="ECO:0000313" key="9">
    <source>
        <dbReference type="EMBL" id="ARD23692.1"/>
    </source>
</evidence>
<dbReference type="PROSITE" id="PS51257">
    <property type="entry name" value="PROKAR_LIPOPROTEIN"/>
    <property type="match status" value="1"/>
</dbReference>
<feature type="binding site" evidence="4">
    <location>
        <begin position="109"/>
        <end position="111"/>
    </location>
    <ligand>
        <name>GTP</name>
        <dbReference type="ChEBI" id="CHEBI:37565"/>
    </ligand>
</feature>
<keyword evidence="4" id="KW-0963">Cytoplasm</keyword>
<dbReference type="Pfam" id="PF00091">
    <property type="entry name" value="Tubulin"/>
    <property type="match status" value="1"/>
</dbReference>
<comment type="subunit">
    <text evidence="4">Homodimer. Polymerizes to form a dynamic ring structure in a strictly GTP-dependent manner. Interacts directly with several other division proteins.</text>
</comment>
<reference evidence="9 10" key="1">
    <citation type="submission" date="2017-03" db="EMBL/GenBank/DDBJ databases">
        <title>Genome sequencing of Shewanella japonica KCTC 22435.</title>
        <authorList>
            <person name="Kim K.M."/>
        </authorList>
    </citation>
    <scope>NUCLEOTIDE SEQUENCE [LARGE SCALE GENOMIC DNA]</scope>
    <source>
        <strain evidence="9 10">KCTC 22435</strain>
    </source>
</reference>
<evidence type="ECO:0000256" key="5">
    <source>
        <dbReference type="NCBIfam" id="TIGR00065"/>
    </source>
</evidence>
<dbReference type="PRINTS" id="PR00423">
    <property type="entry name" value="CELLDVISFTSZ"/>
</dbReference>
<dbReference type="SMART" id="SM00864">
    <property type="entry name" value="Tubulin"/>
    <property type="match status" value="1"/>
</dbReference>
<dbReference type="SUPFAM" id="SSF52490">
    <property type="entry name" value="Tubulin nucleotide-binding domain-like"/>
    <property type="match status" value="1"/>
</dbReference>
<evidence type="ECO:0000256" key="1">
    <source>
        <dbReference type="ARBA" id="ARBA00009690"/>
    </source>
</evidence>
<dbReference type="PANTHER" id="PTHR30314">
    <property type="entry name" value="CELL DIVISION PROTEIN FTSZ-RELATED"/>
    <property type="match status" value="1"/>
</dbReference>
<dbReference type="InterPro" id="IPR000158">
    <property type="entry name" value="Cell_div_FtsZ"/>
</dbReference>
<feature type="region of interest" description="Disordered" evidence="6">
    <location>
        <begin position="361"/>
        <end position="382"/>
    </location>
</feature>
<dbReference type="InterPro" id="IPR003008">
    <property type="entry name" value="Tubulin_FtsZ_GTPase"/>
</dbReference>
<dbReference type="InterPro" id="IPR020805">
    <property type="entry name" value="Cell_div_FtsZ_CS"/>
</dbReference>
<dbReference type="SMART" id="SM00865">
    <property type="entry name" value="Tubulin_C"/>
    <property type="match status" value="1"/>
</dbReference>
<dbReference type="PANTHER" id="PTHR30314:SF3">
    <property type="entry name" value="MITOCHONDRIAL DIVISION PROTEIN FSZA"/>
    <property type="match status" value="1"/>
</dbReference>
<proteinExistence type="inferred from homology"/>
<feature type="binding site" evidence="4">
    <location>
        <position position="188"/>
    </location>
    <ligand>
        <name>GTP</name>
        <dbReference type="ChEBI" id="CHEBI:37565"/>
    </ligand>
</feature>
<keyword evidence="4 9" id="KW-0132">Cell division</keyword>
<dbReference type="InterPro" id="IPR036525">
    <property type="entry name" value="Tubulin/FtsZ_GTPase_sf"/>
</dbReference>
<sequence>MLDIKPKHPQAPCIAVFGVGGCGCNTINQLSQSSLSDNVVLIAVNTDAQSLAVSACSSRLQIGTEVTKGLGAGADPQKGYAAAQESEEQLREHIQQADVIFITGGMGGGTGTGAVPFIASLAAELNKPLVAVVTTPFSFEGLQRNQLAKEGIDNLMQHASAVIVLPNDKLAKTLDKKITLVNAFFESNRILQDVLAGLTTIISQSGLINIDLNDFITVVSHRGRAAMGVARQAADEELQHTINKSLKNPLLEDIDLTSAKGAIVSVMATEQIELSQYHKIGEILQQALADKAVVIIGLTIVPELESELELMVIATGIGDKEANKEEKEAASGIGDTVASNTDERFGQSELLNLHDFLAEKSQNPQTTSYSSSEFDTPTITRRSPNRVFKRCLNDGAA</sequence>
<feature type="domain" description="Tubulin/FtsZ GTPase" evidence="7">
    <location>
        <begin position="13"/>
        <end position="206"/>
    </location>
</feature>
<dbReference type="GO" id="GO:0051301">
    <property type="term" value="P:cell division"/>
    <property type="evidence" value="ECO:0007669"/>
    <property type="project" value="UniProtKB-KW"/>
</dbReference>
<dbReference type="InterPro" id="IPR008280">
    <property type="entry name" value="Tub_FtsZ_C"/>
</dbReference>
<evidence type="ECO:0000313" key="10">
    <source>
        <dbReference type="Proteomes" id="UP000191820"/>
    </source>
</evidence>
<evidence type="ECO:0000256" key="2">
    <source>
        <dbReference type="ARBA" id="ARBA00022741"/>
    </source>
</evidence>
<dbReference type="InterPro" id="IPR024757">
    <property type="entry name" value="FtsZ_C"/>
</dbReference>
<dbReference type="InterPro" id="IPR018316">
    <property type="entry name" value="Tubulin/FtsZ_2-layer-sand-dom"/>
</dbReference>
<dbReference type="Proteomes" id="UP000191820">
    <property type="component" value="Chromosome"/>
</dbReference>
<dbReference type="SUPFAM" id="SSF55307">
    <property type="entry name" value="Tubulin C-terminal domain-like"/>
    <property type="match status" value="1"/>
</dbReference>
<evidence type="ECO:0000259" key="7">
    <source>
        <dbReference type="SMART" id="SM00864"/>
    </source>
</evidence>
<feature type="binding site" evidence="4">
    <location>
        <position position="144"/>
    </location>
    <ligand>
        <name>GTP</name>
        <dbReference type="ChEBI" id="CHEBI:37565"/>
    </ligand>
</feature>
<keyword evidence="4" id="KW-0717">Septation</keyword>
<keyword evidence="2 4" id="KW-0547">Nucleotide-binding</keyword>